<geneLocation type="plasmid" evidence="1 2">
    <name>megaplasmid</name>
</geneLocation>
<gene>
    <name evidence="1" type="ordered locus">MexAM1_META2p0300</name>
</gene>
<dbReference type="HOGENOM" id="CLU_2936284_0_0_5"/>
<organism evidence="1 2">
    <name type="scientific">Methylorubrum extorquens (strain ATCC 14718 / DSM 1338 / JCM 2805 / NCIMB 9133 / AM1)</name>
    <name type="common">Methylobacterium extorquens</name>
    <dbReference type="NCBI Taxonomy" id="272630"/>
    <lineage>
        <taxon>Bacteria</taxon>
        <taxon>Pseudomonadati</taxon>
        <taxon>Pseudomonadota</taxon>
        <taxon>Alphaproteobacteria</taxon>
        <taxon>Hyphomicrobiales</taxon>
        <taxon>Methylobacteriaceae</taxon>
        <taxon>Methylorubrum</taxon>
    </lineage>
</organism>
<keyword evidence="2" id="KW-1185">Reference proteome</keyword>
<proteinExistence type="predicted"/>
<protein>
    <submittedName>
        <fullName evidence="1">Uncharacterized protein</fullName>
    </submittedName>
</protein>
<evidence type="ECO:0000313" key="1">
    <source>
        <dbReference type="EMBL" id="ACS43175.1"/>
    </source>
</evidence>
<dbReference type="Proteomes" id="UP000009081">
    <property type="component" value="Plasmid megaplasmid"/>
</dbReference>
<name>C5B3Z3_METEA</name>
<dbReference type="EMBL" id="CP001511">
    <property type="protein sequence ID" value="ACS43175.1"/>
    <property type="molecule type" value="Genomic_DNA"/>
</dbReference>
<evidence type="ECO:0000313" key="2">
    <source>
        <dbReference type="Proteomes" id="UP000009081"/>
    </source>
</evidence>
<keyword evidence="1" id="KW-0614">Plasmid</keyword>
<reference evidence="1 2" key="1">
    <citation type="journal article" date="2009" name="PLoS ONE">
        <title>Methylobacterium genome sequences: a reference blueprint to investigate microbial metabolism of C1 compounds from natural and industrial sources.</title>
        <authorList>
            <person name="Vuilleumier S."/>
            <person name="Chistoserdova L."/>
            <person name="Lee M.-C."/>
            <person name="Bringel F."/>
            <person name="Lajus A."/>
            <person name="Zhou Y."/>
            <person name="Gourion B."/>
            <person name="Barbe V."/>
            <person name="Chang J."/>
            <person name="Cruveiller S."/>
            <person name="Dossat C."/>
            <person name="Gillett W."/>
            <person name="Gruffaz C."/>
            <person name="Haugen E."/>
            <person name="Hourcade E."/>
            <person name="Levy R."/>
            <person name="Mangenot S."/>
            <person name="Muller E."/>
            <person name="Nadalig T."/>
            <person name="Pagni M."/>
            <person name="Penny C."/>
            <person name="Peyraud R."/>
            <person name="Robinson D.G."/>
            <person name="Roche D."/>
            <person name="Rouy Z."/>
            <person name="Saenampechek C."/>
            <person name="Salvignol G."/>
            <person name="Vallenet D."/>
            <person name="Wu Z."/>
            <person name="Marx C.J."/>
            <person name="Vorholt J.A."/>
            <person name="Olson M.V."/>
            <person name="Kaul R."/>
            <person name="Weissenbach J."/>
            <person name="Medigue C."/>
            <person name="Lidstrom M.E."/>
        </authorList>
    </citation>
    <scope>NUCLEOTIDE SEQUENCE [LARGE SCALE GENOMIC DNA]</scope>
    <source>
        <strain evidence="2">ATCC 14718 / DSM 1338 / JCM 2805 / NCIMB 9133 / AM1</strain>
    </source>
</reference>
<dbReference type="KEGG" id="mea:Mex_2p0300"/>
<dbReference type="AlphaFoldDB" id="C5B3Z3"/>
<accession>C5B3Z3</accession>
<sequence>MIASNHMPQSTCSIAWERRVAYSSPWNADLESLLMIYPWSVVSPWTCCVSNIGGSRDAHM</sequence>